<reference evidence="2 3" key="1">
    <citation type="submission" date="2020-08" db="EMBL/GenBank/DDBJ databases">
        <title>Draft genome sequencing of an Anaerocolumna strain isolated from anoxic soil subjected to BSD treatment.</title>
        <authorList>
            <person name="Uek A."/>
            <person name="Tonouchi A."/>
        </authorList>
    </citation>
    <scope>NUCLEOTIDE SEQUENCE [LARGE SCALE GENOMIC DNA]</scope>
    <source>
        <strain evidence="2 3">CTTW</strain>
    </source>
</reference>
<protein>
    <recommendedName>
        <fullName evidence="4">Transporter</fullName>
    </recommendedName>
</protein>
<evidence type="ECO:0000313" key="3">
    <source>
        <dbReference type="Proteomes" id="UP000515703"/>
    </source>
</evidence>
<dbReference type="RefSeq" id="WP_185259041.1">
    <property type="nucleotide sequence ID" value="NZ_AP023368.1"/>
</dbReference>
<evidence type="ECO:0000256" key="1">
    <source>
        <dbReference type="ARBA" id="ARBA00009820"/>
    </source>
</evidence>
<dbReference type="KEGG" id="acht:bsdcttw_17730"/>
<dbReference type="InterPro" id="IPR011042">
    <property type="entry name" value="6-blade_b-propeller_TolB-like"/>
</dbReference>
<proteinExistence type="inferred from homology"/>
<organism evidence="2 3">
    <name type="scientific">Anaerocolumna chitinilytica</name>
    <dbReference type="NCBI Taxonomy" id="1727145"/>
    <lineage>
        <taxon>Bacteria</taxon>
        <taxon>Bacillati</taxon>
        <taxon>Bacillota</taxon>
        <taxon>Clostridia</taxon>
        <taxon>Lachnospirales</taxon>
        <taxon>Lachnospiraceae</taxon>
        <taxon>Anaerocolumna</taxon>
    </lineage>
</organism>
<dbReference type="Gene3D" id="2.120.10.30">
    <property type="entry name" value="TolB, C-terminal domain"/>
    <property type="match status" value="1"/>
</dbReference>
<evidence type="ECO:0008006" key="4">
    <source>
        <dbReference type="Google" id="ProtNLM"/>
    </source>
</evidence>
<dbReference type="AlphaFoldDB" id="A0A7I8DK83"/>
<reference evidence="2 3" key="2">
    <citation type="submission" date="2020-08" db="EMBL/GenBank/DDBJ databases">
        <authorList>
            <person name="Ueki A."/>
            <person name="Tonouchi A."/>
        </authorList>
    </citation>
    <scope>NUCLEOTIDE SEQUENCE [LARGE SCALE GENOMIC DNA]</scope>
    <source>
        <strain evidence="2 3">CTTW</strain>
    </source>
</reference>
<gene>
    <name evidence="2" type="primary">tolB2</name>
    <name evidence="2" type="ORF">bsdcttw_17730</name>
</gene>
<dbReference type="Proteomes" id="UP000515703">
    <property type="component" value="Chromosome"/>
</dbReference>
<sequence length="287" mass="32680">MKGERKGTMSRKQECTLEIMEVSTGNRTVLGQFDRVIEAPNWTRDGKALIYNSEGLLYRFELETRTSSCIDTDFANQCNNDHVLSADGRMLAISHFEKETAVSKIYILPIEGGIPRCITPKGPSYLHGWSPDKKELAYCAEREGIYDVYTISADGGSEKRLTYTAGLDDGPEYDPKGERIWFNSSRSGLMQIWSMNRDGSDQRQITNIEMNCWFPHVSPEGDRVVYLTYRLDELKPEEHLPDKHVQLRIMDIDGKNDMMLAEFMGGQGTINVNSWSPDGKYIAYVVY</sequence>
<keyword evidence="3" id="KW-1185">Reference proteome</keyword>
<dbReference type="PANTHER" id="PTHR36842:SF1">
    <property type="entry name" value="PROTEIN TOLB"/>
    <property type="match status" value="1"/>
</dbReference>
<dbReference type="SUPFAM" id="SSF82171">
    <property type="entry name" value="DPP6 N-terminal domain-like"/>
    <property type="match status" value="1"/>
</dbReference>
<comment type="similarity">
    <text evidence="1">Belongs to the TolB family.</text>
</comment>
<dbReference type="InterPro" id="IPR011659">
    <property type="entry name" value="WD40"/>
</dbReference>
<dbReference type="PANTHER" id="PTHR36842">
    <property type="entry name" value="PROTEIN TOLB HOMOLOG"/>
    <property type="match status" value="1"/>
</dbReference>
<dbReference type="EMBL" id="AP023368">
    <property type="protein sequence ID" value="BCJ98732.1"/>
    <property type="molecule type" value="Genomic_DNA"/>
</dbReference>
<name>A0A7I8DK83_9FIRM</name>
<accession>A0A7I8DK83</accession>
<dbReference type="Pfam" id="PF07676">
    <property type="entry name" value="PD40"/>
    <property type="match status" value="2"/>
</dbReference>
<evidence type="ECO:0000313" key="2">
    <source>
        <dbReference type="EMBL" id="BCJ98732.1"/>
    </source>
</evidence>